<keyword evidence="2" id="KW-1185">Reference proteome</keyword>
<dbReference type="OMA" id="ETICRER"/>
<dbReference type="EMBL" id="KI517384">
    <property type="protein sequence ID" value="ESQ55614.1"/>
    <property type="molecule type" value="Genomic_DNA"/>
</dbReference>
<reference evidence="1 2" key="1">
    <citation type="journal article" date="2013" name="Front. Plant Sci.">
        <title>The Reference Genome of the Halophytic Plant Eutrema salsugineum.</title>
        <authorList>
            <person name="Yang R."/>
            <person name="Jarvis D.E."/>
            <person name="Chen H."/>
            <person name="Beilstein M.A."/>
            <person name="Grimwood J."/>
            <person name="Jenkins J."/>
            <person name="Shu S."/>
            <person name="Prochnik S."/>
            <person name="Xin M."/>
            <person name="Ma C."/>
            <person name="Schmutz J."/>
            <person name="Wing R.A."/>
            <person name="Mitchell-Olds T."/>
            <person name="Schumaker K.S."/>
            <person name="Wang X."/>
        </authorList>
    </citation>
    <scope>NUCLEOTIDE SEQUENCE [LARGE SCALE GENOMIC DNA]</scope>
</reference>
<proteinExistence type="predicted"/>
<dbReference type="KEGG" id="eus:EUTSA_v10027450mg"/>
<evidence type="ECO:0000313" key="2">
    <source>
        <dbReference type="Proteomes" id="UP000030689"/>
    </source>
</evidence>
<gene>
    <name evidence="1" type="ORF">EUTSA_v10027450mg</name>
</gene>
<organism evidence="1 2">
    <name type="scientific">Eutrema salsugineum</name>
    <name type="common">Saltwater cress</name>
    <name type="synonym">Sisymbrium salsugineum</name>
    <dbReference type="NCBI Taxonomy" id="72664"/>
    <lineage>
        <taxon>Eukaryota</taxon>
        <taxon>Viridiplantae</taxon>
        <taxon>Streptophyta</taxon>
        <taxon>Embryophyta</taxon>
        <taxon>Tracheophyta</taxon>
        <taxon>Spermatophyta</taxon>
        <taxon>Magnoliopsida</taxon>
        <taxon>eudicotyledons</taxon>
        <taxon>Gunneridae</taxon>
        <taxon>Pentapetalae</taxon>
        <taxon>rosids</taxon>
        <taxon>malvids</taxon>
        <taxon>Brassicales</taxon>
        <taxon>Brassicaceae</taxon>
        <taxon>Eutremeae</taxon>
        <taxon>Eutrema</taxon>
    </lineage>
</organism>
<protein>
    <submittedName>
        <fullName evidence="1">Uncharacterized protein</fullName>
    </submittedName>
</protein>
<dbReference type="AlphaFoldDB" id="V4MGG0"/>
<name>V4MGG0_EUTSA</name>
<dbReference type="Proteomes" id="UP000030689">
    <property type="component" value="Unassembled WGS sequence"/>
</dbReference>
<accession>V4MGG0</accession>
<evidence type="ECO:0000313" key="1">
    <source>
        <dbReference type="EMBL" id="ESQ55614.1"/>
    </source>
</evidence>
<sequence length="84" mass="10192">MFLFLKFHFVSGLDPTIREVWRKVSCKIVGMKETIDSISETKDENHWWSNYDFRWEEAMEEEMCRNRGGEEMERFCAQYLGLEN</sequence>
<dbReference type="Gramene" id="ESQ55614">
    <property type="protein sequence ID" value="ESQ55614"/>
    <property type="gene ID" value="EUTSA_v10027450mg"/>
</dbReference>